<dbReference type="EMBL" id="PYGF01000011">
    <property type="protein sequence ID" value="PSL01914.1"/>
    <property type="molecule type" value="Genomic_DNA"/>
</dbReference>
<protein>
    <submittedName>
        <fullName evidence="2">Uncharacterized protein</fullName>
    </submittedName>
</protein>
<reference evidence="2 3" key="1">
    <citation type="submission" date="2018-03" db="EMBL/GenBank/DDBJ databases">
        <title>Genomic Encyclopedia of Archaeal and Bacterial Type Strains, Phase II (KMG-II): from individual species to whole genera.</title>
        <authorList>
            <person name="Goeker M."/>
        </authorList>
    </citation>
    <scope>NUCLEOTIDE SEQUENCE [LARGE SCALE GENOMIC DNA]</scope>
    <source>
        <strain evidence="2 3">DSM 28057</strain>
    </source>
</reference>
<evidence type="ECO:0000256" key="1">
    <source>
        <dbReference type="SAM" id="Coils"/>
    </source>
</evidence>
<name>A0A2P8DXG3_9BACT</name>
<dbReference type="OrthoDB" id="10001535at2"/>
<sequence>MCPPVFIINNQFVNPKFGSTNNHTVEEARELLKLVLRKWAENHAQIFSLLNEEWDDEEAQVQELLRLKKEAEKMHALVKDKIK</sequence>
<comment type="caution">
    <text evidence="2">The sequence shown here is derived from an EMBL/GenBank/DDBJ whole genome shotgun (WGS) entry which is preliminary data.</text>
</comment>
<keyword evidence="3" id="KW-1185">Reference proteome</keyword>
<evidence type="ECO:0000313" key="3">
    <source>
        <dbReference type="Proteomes" id="UP000240708"/>
    </source>
</evidence>
<proteinExistence type="predicted"/>
<accession>A0A2P8DXG3</accession>
<gene>
    <name evidence="2" type="ORF">CLV48_1112</name>
</gene>
<dbReference type="AlphaFoldDB" id="A0A2P8DXG3"/>
<evidence type="ECO:0000313" key="2">
    <source>
        <dbReference type="EMBL" id="PSL01914.1"/>
    </source>
</evidence>
<dbReference type="Proteomes" id="UP000240708">
    <property type="component" value="Unassembled WGS sequence"/>
</dbReference>
<dbReference type="RefSeq" id="WP_010608984.1">
    <property type="nucleotide sequence ID" value="NZ_JAUVYL010000015.1"/>
</dbReference>
<organism evidence="2 3">
    <name type="scientific">Cecembia rubra</name>
    <dbReference type="NCBI Taxonomy" id="1485585"/>
    <lineage>
        <taxon>Bacteria</taxon>
        <taxon>Pseudomonadati</taxon>
        <taxon>Bacteroidota</taxon>
        <taxon>Cytophagia</taxon>
        <taxon>Cytophagales</taxon>
        <taxon>Cyclobacteriaceae</taxon>
        <taxon>Cecembia</taxon>
    </lineage>
</organism>
<feature type="coiled-coil region" evidence="1">
    <location>
        <begin position="54"/>
        <end position="81"/>
    </location>
</feature>
<keyword evidence="1" id="KW-0175">Coiled coil</keyword>